<protein>
    <submittedName>
        <fullName evidence="1">Angiopoietin like 6</fullName>
    </submittedName>
</protein>
<proteinExistence type="predicted"/>
<dbReference type="Ensembl" id="ENSSSCT00060058529.1">
    <property type="protein sequence ID" value="ENSSSCP00060025059.1"/>
    <property type="gene ID" value="ENSSSCG00060043150.1"/>
</dbReference>
<reference evidence="1" key="1">
    <citation type="submission" date="2025-08" db="UniProtKB">
        <authorList>
            <consortium name="Ensembl"/>
        </authorList>
    </citation>
    <scope>IDENTIFICATION</scope>
</reference>
<organism evidence="1 2">
    <name type="scientific">Sus scrofa</name>
    <name type="common">Pig</name>
    <dbReference type="NCBI Taxonomy" id="9823"/>
    <lineage>
        <taxon>Eukaryota</taxon>
        <taxon>Metazoa</taxon>
        <taxon>Chordata</taxon>
        <taxon>Craniata</taxon>
        <taxon>Vertebrata</taxon>
        <taxon>Euteleostomi</taxon>
        <taxon>Mammalia</taxon>
        <taxon>Eutheria</taxon>
        <taxon>Laurasiatheria</taxon>
        <taxon>Artiodactyla</taxon>
        <taxon>Suina</taxon>
        <taxon>Suidae</taxon>
        <taxon>Sus</taxon>
    </lineage>
</organism>
<dbReference type="Proteomes" id="UP000694723">
    <property type="component" value="Unplaced"/>
</dbReference>
<dbReference type="AlphaFoldDB" id="A0A8D1VHQ9"/>
<evidence type="ECO:0000313" key="2">
    <source>
        <dbReference type="Proteomes" id="UP000694723"/>
    </source>
</evidence>
<evidence type="ECO:0000313" key="1">
    <source>
        <dbReference type="Ensembl" id="ENSSSCP00060025059.1"/>
    </source>
</evidence>
<name>A0A8D1VHQ9_PIG</name>
<gene>
    <name evidence="1" type="primary">ANGPTL6</name>
</gene>
<accession>A0A8D1VHQ9</accession>
<sequence length="301" mass="33290">VEGLRSRQRCQSPAHNPVRMNWEAFLQQLYHFTFAPGRAGRPWRYCSFISRQWQEPPYAAGAALKGKKAVKYCLASSGPLEVWESFVISHTTARLQPQSMLVPGSASITIRLQEYPPLRSAISSLRHGRKSVKTFLYPPLLAWGPSGPRGMGVNMAVIIFQPAFPTTAPHPPGLPHVVRMITISFLPDPQRLNLQHIAVSPSPGTASGTQKVLKEWLTNLTRNHEVTEYLSTASGQKSLEAQPDGEYCNTKYPQTVSALGDKRASRTDVALGGVQKRQAETLVKVLESCHRGSASFHSFIH</sequence>